<dbReference type="SMR" id="A0A6P4ABY3"/>
<reference evidence="12" key="1">
    <citation type="submission" date="2025-08" db="UniProtKB">
        <authorList>
            <consortium name="RefSeq"/>
        </authorList>
    </citation>
    <scope>IDENTIFICATION</scope>
    <source>
        <tissue evidence="12">Seedling</tissue>
    </source>
</reference>
<keyword evidence="6" id="KW-0560">Oxidoreductase</keyword>
<dbReference type="InterPro" id="IPR002403">
    <property type="entry name" value="Cyt_P450_E_grp-IV"/>
</dbReference>
<dbReference type="KEGG" id="zju:107428029"/>
<dbReference type="PRINTS" id="PR00385">
    <property type="entry name" value="P450"/>
</dbReference>
<keyword evidence="11" id="KW-1185">Reference proteome</keyword>
<dbReference type="AlphaFoldDB" id="A0A6P4ABY3"/>
<evidence type="ECO:0000256" key="9">
    <source>
        <dbReference type="ARBA" id="ARBA00023136"/>
    </source>
</evidence>
<evidence type="ECO:0000256" key="8">
    <source>
        <dbReference type="ARBA" id="ARBA00023033"/>
    </source>
</evidence>
<evidence type="ECO:0000256" key="5">
    <source>
        <dbReference type="ARBA" id="ARBA00022723"/>
    </source>
</evidence>
<dbReference type="GO" id="GO:0020037">
    <property type="term" value="F:heme binding"/>
    <property type="evidence" value="ECO:0007669"/>
    <property type="project" value="InterPro"/>
</dbReference>
<dbReference type="GO" id="GO:0016705">
    <property type="term" value="F:oxidoreductase activity, acting on paired donors, with incorporation or reduction of molecular oxygen"/>
    <property type="evidence" value="ECO:0007669"/>
    <property type="project" value="InterPro"/>
</dbReference>
<keyword evidence="4 10" id="KW-0349">Heme</keyword>
<organism evidence="11 12">
    <name type="scientific">Ziziphus jujuba</name>
    <name type="common">Chinese jujube</name>
    <name type="synonym">Ziziphus sativa</name>
    <dbReference type="NCBI Taxonomy" id="326968"/>
    <lineage>
        <taxon>Eukaryota</taxon>
        <taxon>Viridiplantae</taxon>
        <taxon>Streptophyta</taxon>
        <taxon>Embryophyta</taxon>
        <taxon>Tracheophyta</taxon>
        <taxon>Spermatophyta</taxon>
        <taxon>Magnoliopsida</taxon>
        <taxon>eudicotyledons</taxon>
        <taxon>Gunneridae</taxon>
        <taxon>Pentapetalae</taxon>
        <taxon>rosids</taxon>
        <taxon>fabids</taxon>
        <taxon>Rosales</taxon>
        <taxon>Rhamnaceae</taxon>
        <taxon>Paliureae</taxon>
        <taxon>Ziziphus</taxon>
    </lineage>
</organism>
<sequence length="514" mass="58416">MDFLQFLAIFLVTILLIRTIINVFKPNHLPPSPFGLPIIGHLHLVSLPTHRSLHKLSLRYGSIFSIRLGSIPGVVISTPGLAKEFLKTNELSFTSHINTIAISATSNDFSMSFSPYGPYWKFIKKLVMNELLSSRCVGNFLPFRTEEYRRFFRFLAAKSESVEAVNLSLELRKLTNRLASKMILGVDVEDMLEEIRTAILDTGHVVGGFNLADFFWFCKGFDLQGFGKKIEYVNARNESLFEKIICEREDLRKKYKEDDKEIKLKSLLDVLLDVSEDENAEIKITRLHIKALLLEFMNGSTDTMAMTVEWAIAEMINHPQVFEKARDEINRVVGKDRLAGESDGSNLPYIQAIVKETLRLHPTFPILMRKCVQECQIGGKYIIPENTTLFVNAWAIGRDPNHWENPLEFRPERFLPQQVEIDGEKMNTGFVDVRGQHFQVLPFGSGRRMCTGMSLAMYILPGLVAGLIQCFDWKVGSEKMERDDNIVLDMDEAPGASAPRAYDLVCVPVARFVP</sequence>
<evidence type="ECO:0000313" key="12">
    <source>
        <dbReference type="RefSeq" id="XP_015893962.1"/>
    </source>
</evidence>
<dbReference type="InterPro" id="IPR001128">
    <property type="entry name" value="Cyt_P450"/>
</dbReference>
<keyword evidence="7 10" id="KW-0408">Iron</keyword>
<dbReference type="PRINTS" id="PR00465">
    <property type="entry name" value="EP450IV"/>
</dbReference>
<dbReference type="InParanoid" id="A0A6P4ABY3"/>
<dbReference type="PANTHER" id="PTHR47943:SF8">
    <property type="entry name" value="CYTOCHROME P450"/>
    <property type="match status" value="1"/>
</dbReference>
<evidence type="ECO:0000256" key="7">
    <source>
        <dbReference type="ARBA" id="ARBA00023004"/>
    </source>
</evidence>
<dbReference type="PANTHER" id="PTHR47943">
    <property type="entry name" value="CYTOCHROME P450 93A3-LIKE"/>
    <property type="match status" value="1"/>
</dbReference>
<evidence type="ECO:0000256" key="2">
    <source>
        <dbReference type="ARBA" id="ARBA00004370"/>
    </source>
</evidence>
<keyword evidence="9" id="KW-0472">Membrane</keyword>
<evidence type="ECO:0000256" key="4">
    <source>
        <dbReference type="ARBA" id="ARBA00022617"/>
    </source>
</evidence>
<dbReference type="RefSeq" id="XP_015893962.1">
    <property type="nucleotide sequence ID" value="XM_016038476.4"/>
</dbReference>
<feature type="binding site" description="axial binding residue" evidence="10">
    <location>
        <position position="450"/>
    </location>
    <ligand>
        <name>heme</name>
        <dbReference type="ChEBI" id="CHEBI:30413"/>
    </ligand>
    <ligandPart>
        <name>Fe</name>
        <dbReference type="ChEBI" id="CHEBI:18248"/>
    </ligandPart>
</feature>
<comment type="similarity">
    <text evidence="3">Belongs to the cytochrome P450 family.</text>
</comment>
<dbReference type="Gene3D" id="1.10.630.10">
    <property type="entry name" value="Cytochrome P450"/>
    <property type="match status" value="1"/>
</dbReference>
<dbReference type="GO" id="GO:0004497">
    <property type="term" value="F:monooxygenase activity"/>
    <property type="evidence" value="ECO:0007669"/>
    <property type="project" value="UniProtKB-KW"/>
</dbReference>
<evidence type="ECO:0000256" key="1">
    <source>
        <dbReference type="ARBA" id="ARBA00001971"/>
    </source>
</evidence>
<comment type="cofactor">
    <cofactor evidence="1 10">
        <name>heme</name>
        <dbReference type="ChEBI" id="CHEBI:30413"/>
    </cofactor>
</comment>
<dbReference type="GO" id="GO:0016020">
    <property type="term" value="C:membrane"/>
    <property type="evidence" value="ECO:0007669"/>
    <property type="project" value="UniProtKB-SubCell"/>
</dbReference>
<evidence type="ECO:0000256" key="6">
    <source>
        <dbReference type="ARBA" id="ARBA00023002"/>
    </source>
</evidence>
<keyword evidence="5 10" id="KW-0479">Metal-binding</keyword>
<dbReference type="Proteomes" id="UP001652623">
    <property type="component" value="Chromosome 9"/>
</dbReference>
<name>A0A6P4ABY3_ZIZJJ</name>
<keyword evidence="8" id="KW-0503">Monooxygenase</keyword>
<evidence type="ECO:0000256" key="10">
    <source>
        <dbReference type="PIRSR" id="PIRSR602403-1"/>
    </source>
</evidence>
<evidence type="ECO:0000256" key="3">
    <source>
        <dbReference type="ARBA" id="ARBA00010617"/>
    </source>
</evidence>
<dbReference type="GeneID" id="107428029"/>
<gene>
    <name evidence="12" type="primary">LOC107428029</name>
</gene>
<dbReference type="Pfam" id="PF00067">
    <property type="entry name" value="p450"/>
    <property type="match status" value="1"/>
</dbReference>
<dbReference type="SUPFAM" id="SSF48264">
    <property type="entry name" value="Cytochrome P450"/>
    <property type="match status" value="1"/>
</dbReference>
<proteinExistence type="inferred from homology"/>
<dbReference type="GO" id="GO:0005506">
    <property type="term" value="F:iron ion binding"/>
    <property type="evidence" value="ECO:0007669"/>
    <property type="project" value="InterPro"/>
</dbReference>
<evidence type="ECO:0000313" key="11">
    <source>
        <dbReference type="Proteomes" id="UP001652623"/>
    </source>
</evidence>
<comment type="subcellular location">
    <subcellularLocation>
        <location evidence="2">Membrane</location>
    </subcellularLocation>
</comment>
<dbReference type="InterPro" id="IPR036396">
    <property type="entry name" value="Cyt_P450_sf"/>
</dbReference>
<accession>A0A6P4ABY3</accession>
<protein>
    <submittedName>
        <fullName evidence="12">Licodione synthase</fullName>
    </submittedName>
</protein>